<feature type="transmembrane region" description="Helical" evidence="1">
    <location>
        <begin position="334"/>
        <end position="352"/>
    </location>
</feature>
<feature type="transmembrane region" description="Helical" evidence="1">
    <location>
        <begin position="532"/>
        <end position="554"/>
    </location>
</feature>
<sequence length="709" mass="79227">MMNKHLVFSCLFSIILFLIPKTASADIVYPARLEITEISPGVYEVYYVLPVVQGKVLKAEAILPELCQLITDRKIGGDAFIKWERWTIRCTESLHGKKIGIEGLQGSQISIILKISMINGRVYETSLSPVNAFYLVPEPPSFFNIAGPAIRDGLNILLSTGGLYFLLLILFMMKARSFNWLNLFLLSTAIAVGNFLATDQLLIIPGYMGLLIPLILAALCSIHYLHNRALPSVITHWFAIVSIGMIMGASMPVLGSSLGLTESEMMLTVLFRWVGIFAGLILAYLLIREGLHLFRYFLLDKERWLVYAVGIGSVGWLIYESSLFLIAPALLPKMILYSLILPILLGLMVNLSDRSAERTLLLFSSSSIAGLVWGLFVNLPIIVIPAIMGIVFILITLVLYKTTIRPLIWTLMVLLIGIGGGWATGYFTELNQSYAIGHGIAYWLYSTAVFILTVTLFTASGNVKQGSGISGILLTAAASGLFILFIRDSYSEDLRELIAMGKIPVPFVSILLIIAALYFWPRKRRIHEKMNMAQRTPLTSVILIAMALVCLPFLNLRMQNPISDSGLTDSGSARQILQGILSNTYESFNISDEDQLFEQLSASVDEELIDEVYLDSRRRLNAGVRLGAEVRIRNVEVLSIENIHQRSINSYEYDAEWVVIARVKHLQHIHFRRNKYLGTIQMHQVENQWKISNIELKSEDRSIVPASAS</sequence>
<organism evidence="3 5">
    <name type="scientific">Fulvivirga sedimenti</name>
    <dbReference type="NCBI Taxonomy" id="2879465"/>
    <lineage>
        <taxon>Bacteria</taxon>
        <taxon>Pseudomonadati</taxon>
        <taxon>Bacteroidota</taxon>
        <taxon>Cytophagia</taxon>
        <taxon>Cytophagales</taxon>
        <taxon>Fulvivirgaceae</taxon>
        <taxon>Fulvivirga</taxon>
    </lineage>
</organism>
<feature type="transmembrane region" description="Helical" evidence="1">
    <location>
        <begin position="498"/>
        <end position="520"/>
    </location>
</feature>
<feature type="transmembrane region" description="Helical" evidence="1">
    <location>
        <begin position="359"/>
        <end position="376"/>
    </location>
</feature>
<proteinExistence type="predicted"/>
<feature type="transmembrane region" description="Helical" evidence="1">
    <location>
        <begin position="180"/>
        <end position="197"/>
    </location>
</feature>
<feature type="transmembrane region" description="Helical" evidence="1">
    <location>
        <begin position="466"/>
        <end position="486"/>
    </location>
</feature>
<feature type="transmembrane region" description="Helical" evidence="1">
    <location>
        <begin position="440"/>
        <end position="459"/>
    </location>
</feature>
<feature type="transmembrane region" description="Helical" evidence="1">
    <location>
        <begin position="237"/>
        <end position="258"/>
    </location>
</feature>
<evidence type="ECO:0000313" key="2">
    <source>
        <dbReference type="EMBL" id="MCA6074967.1"/>
    </source>
</evidence>
<accession>A0A9X1KYM0</accession>
<feature type="transmembrane region" description="Helical" evidence="1">
    <location>
        <begin position="407"/>
        <end position="428"/>
    </location>
</feature>
<gene>
    <name evidence="2" type="ORF">LDX50_08805</name>
    <name evidence="3" type="ORF">LDX50_14775</name>
    <name evidence="4" type="ORF">LDX50_20495</name>
</gene>
<evidence type="ECO:0000313" key="3">
    <source>
        <dbReference type="EMBL" id="MCA6076144.1"/>
    </source>
</evidence>
<evidence type="ECO:0000313" key="5">
    <source>
        <dbReference type="Proteomes" id="UP001139409"/>
    </source>
</evidence>
<feature type="transmembrane region" description="Helical" evidence="1">
    <location>
        <begin position="307"/>
        <end position="328"/>
    </location>
</feature>
<reference evidence="3" key="1">
    <citation type="submission" date="2021-09" db="EMBL/GenBank/DDBJ databases">
        <title>Fulvivirga sp. isolated from coastal sediment.</title>
        <authorList>
            <person name="Yu H."/>
        </authorList>
    </citation>
    <scope>NUCLEOTIDE SEQUENCE</scope>
    <source>
        <strain evidence="3">1062</strain>
    </source>
</reference>
<dbReference type="AlphaFoldDB" id="A0A9X1KYM0"/>
<dbReference type="EMBL" id="JAIXNE010000003">
    <property type="protein sequence ID" value="MCA6076144.1"/>
    <property type="molecule type" value="Genomic_DNA"/>
</dbReference>
<keyword evidence="1" id="KW-0472">Membrane</keyword>
<feature type="transmembrane region" description="Helical" evidence="1">
    <location>
        <begin position="203"/>
        <end position="225"/>
    </location>
</feature>
<evidence type="ECO:0000313" key="4">
    <source>
        <dbReference type="EMBL" id="MCA6077272.1"/>
    </source>
</evidence>
<dbReference type="EMBL" id="JAIXNE010000002">
    <property type="protein sequence ID" value="MCA6074967.1"/>
    <property type="molecule type" value="Genomic_DNA"/>
</dbReference>
<protein>
    <submittedName>
        <fullName evidence="3">Uncharacterized protein</fullName>
    </submittedName>
</protein>
<feature type="transmembrane region" description="Helical" evidence="1">
    <location>
        <begin position="382"/>
        <end position="400"/>
    </location>
</feature>
<feature type="transmembrane region" description="Helical" evidence="1">
    <location>
        <begin position="153"/>
        <end position="173"/>
    </location>
</feature>
<keyword evidence="1" id="KW-1133">Transmembrane helix</keyword>
<comment type="caution">
    <text evidence="3">The sequence shown here is derived from an EMBL/GenBank/DDBJ whole genome shotgun (WGS) entry which is preliminary data.</text>
</comment>
<dbReference type="Proteomes" id="UP001139409">
    <property type="component" value="Unassembled WGS sequence"/>
</dbReference>
<feature type="transmembrane region" description="Helical" evidence="1">
    <location>
        <begin position="270"/>
        <end position="287"/>
    </location>
</feature>
<evidence type="ECO:0000256" key="1">
    <source>
        <dbReference type="SAM" id="Phobius"/>
    </source>
</evidence>
<keyword evidence="5" id="KW-1185">Reference proteome</keyword>
<name>A0A9X1KYM0_9BACT</name>
<keyword evidence="1" id="KW-0812">Transmembrane</keyword>
<dbReference type="RefSeq" id="WP_225698075.1">
    <property type="nucleotide sequence ID" value="NZ_JAIXNE010000002.1"/>
</dbReference>
<dbReference type="EMBL" id="JAIXNE010000004">
    <property type="protein sequence ID" value="MCA6077272.1"/>
    <property type="molecule type" value="Genomic_DNA"/>
</dbReference>